<reference evidence="1" key="1">
    <citation type="submission" date="2022-06" db="EMBL/GenBank/DDBJ databases">
        <title>Genome sequence of Phormidium yuhuli AB48 isolated from an industrial photobioreactor environment.</title>
        <authorList>
            <person name="Qiu Y."/>
            <person name="Noonan A.J.C."/>
            <person name="Dofher K."/>
            <person name="Koch M."/>
            <person name="Kieft B."/>
            <person name="Lin X."/>
            <person name="Ziels R.M."/>
            <person name="Hallam S.J."/>
        </authorList>
    </citation>
    <scope>NUCLEOTIDE SEQUENCE</scope>
    <source>
        <strain evidence="1">AB48</strain>
    </source>
</reference>
<gene>
    <name evidence="1" type="ORF">NEA10_02050</name>
</gene>
<dbReference type="Proteomes" id="UP001056708">
    <property type="component" value="Chromosome"/>
</dbReference>
<sequence>MTSNFPTSHPQRRLPRLLSSLILGAIASGLTTTLLAPPSHANPGQDAPEELQQLLQSIDETATQGDIDALMRFYSDSFRHYDGLSRENLQASLEQLWERFPNLSYNTEILSWEQTANGYEVETKTTIVGLQSRDFANSELRATVRSRQVYENDQIVSQEILEEEIRILSGENPPNVRVNLPLEISPNTRYHFDLIVEEPLGNDLILGAALQEPVSSQTHLNPSSLELQPLNAGGLFKVGEVENGEGDYWVSGAIVRRGGIAIISRRMRVN</sequence>
<dbReference type="InterPro" id="IPR032710">
    <property type="entry name" value="NTF2-like_dom_sf"/>
</dbReference>
<accession>A0ABY5ATR5</accession>
<dbReference type="RefSeq" id="WP_252663548.1">
    <property type="nucleotide sequence ID" value="NZ_CP098611.1"/>
</dbReference>
<organism evidence="1 2">
    <name type="scientific">Phormidium yuhuli AB48</name>
    <dbReference type="NCBI Taxonomy" id="2940671"/>
    <lineage>
        <taxon>Bacteria</taxon>
        <taxon>Bacillati</taxon>
        <taxon>Cyanobacteriota</taxon>
        <taxon>Cyanophyceae</taxon>
        <taxon>Oscillatoriophycideae</taxon>
        <taxon>Oscillatoriales</taxon>
        <taxon>Oscillatoriaceae</taxon>
        <taxon>Phormidium</taxon>
        <taxon>Phormidium yuhuli</taxon>
    </lineage>
</organism>
<evidence type="ECO:0000313" key="1">
    <source>
        <dbReference type="EMBL" id="USR91533.1"/>
    </source>
</evidence>
<dbReference type="EMBL" id="CP098611">
    <property type="protein sequence ID" value="USR91533.1"/>
    <property type="molecule type" value="Genomic_DNA"/>
</dbReference>
<protein>
    <submittedName>
        <fullName evidence="1">Nuclear transport factor 2 family protein</fullName>
    </submittedName>
</protein>
<name>A0ABY5ATR5_9CYAN</name>
<keyword evidence="2" id="KW-1185">Reference proteome</keyword>
<dbReference type="SUPFAM" id="SSF54427">
    <property type="entry name" value="NTF2-like"/>
    <property type="match status" value="1"/>
</dbReference>
<dbReference type="Gene3D" id="3.10.450.50">
    <property type="match status" value="1"/>
</dbReference>
<proteinExistence type="predicted"/>
<evidence type="ECO:0000313" key="2">
    <source>
        <dbReference type="Proteomes" id="UP001056708"/>
    </source>
</evidence>